<accession>A0A0A9GTS5</accession>
<evidence type="ECO:0000256" key="1">
    <source>
        <dbReference type="SAM" id="MobiDB-lite"/>
    </source>
</evidence>
<reference evidence="2" key="2">
    <citation type="journal article" date="2015" name="Data Brief">
        <title>Shoot transcriptome of the giant reed, Arundo donax.</title>
        <authorList>
            <person name="Barrero R.A."/>
            <person name="Guerrero F.D."/>
            <person name="Moolhuijzen P."/>
            <person name="Goolsby J.A."/>
            <person name="Tidwell J."/>
            <person name="Bellgard S.E."/>
            <person name="Bellgard M.I."/>
        </authorList>
    </citation>
    <scope>NUCLEOTIDE SEQUENCE</scope>
    <source>
        <tissue evidence="2">Shoot tissue taken approximately 20 cm above the soil surface</tissue>
    </source>
</reference>
<name>A0A0A9GTS5_ARUDO</name>
<feature type="region of interest" description="Disordered" evidence="1">
    <location>
        <begin position="31"/>
        <end position="78"/>
    </location>
</feature>
<reference evidence="2" key="1">
    <citation type="submission" date="2014-09" db="EMBL/GenBank/DDBJ databases">
        <authorList>
            <person name="Magalhaes I.L.F."/>
            <person name="Oliveira U."/>
            <person name="Santos F.R."/>
            <person name="Vidigal T.H.D.A."/>
            <person name="Brescovit A.D."/>
            <person name="Santos A.J."/>
        </authorList>
    </citation>
    <scope>NUCLEOTIDE SEQUENCE</scope>
    <source>
        <tissue evidence="2">Shoot tissue taken approximately 20 cm above the soil surface</tissue>
    </source>
</reference>
<dbReference type="EMBL" id="GBRH01169466">
    <property type="protein sequence ID" value="JAE28430.1"/>
    <property type="molecule type" value="Transcribed_RNA"/>
</dbReference>
<sequence>MSPNPLQNYHRFTAATRNRYMSISKYPNQSHFFSPAAAQTPPHPEGPRRSPTALASGQEHRMRQRQRRSFSSDSGGER</sequence>
<organism evidence="2">
    <name type="scientific">Arundo donax</name>
    <name type="common">Giant reed</name>
    <name type="synonym">Donax arundinaceus</name>
    <dbReference type="NCBI Taxonomy" id="35708"/>
    <lineage>
        <taxon>Eukaryota</taxon>
        <taxon>Viridiplantae</taxon>
        <taxon>Streptophyta</taxon>
        <taxon>Embryophyta</taxon>
        <taxon>Tracheophyta</taxon>
        <taxon>Spermatophyta</taxon>
        <taxon>Magnoliopsida</taxon>
        <taxon>Liliopsida</taxon>
        <taxon>Poales</taxon>
        <taxon>Poaceae</taxon>
        <taxon>PACMAD clade</taxon>
        <taxon>Arundinoideae</taxon>
        <taxon>Arundineae</taxon>
        <taxon>Arundo</taxon>
    </lineage>
</organism>
<feature type="compositionally biased region" description="Low complexity" evidence="1">
    <location>
        <begin position="69"/>
        <end position="78"/>
    </location>
</feature>
<dbReference type="AlphaFoldDB" id="A0A0A9GTS5"/>
<protein>
    <submittedName>
        <fullName evidence="2">Uncharacterized protein</fullName>
    </submittedName>
</protein>
<evidence type="ECO:0000313" key="2">
    <source>
        <dbReference type="EMBL" id="JAE28430.1"/>
    </source>
</evidence>
<proteinExistence type="predicted"/>